<dbReference type="AlphaFoldDB" id="A0A2T5GFS6"/>
<organism evidence="1 2">
    <name type="scientific">Sphingomonas aurantiaca</name>
    <dbReference type="NCBI Taxonomy" id="185949"/>
    <lineage>
        <taxon>Bacteria</taxon>
        <taxon>Pseudomonadati</taxon>
        <taxon>Pseudomonadota</taxon>
        <taxon>Alphaproteobacteria</taxon>
        <taxon>Sphingomonadales</taxon>
        <taxon>Sphingomonadaceae</taxon>
        <taxon>Sphingomonas</taxon>
    </lineage>
</organism>
<sequence>MIVAALTLAVLAPADGTTQCQYDRSAMLALDLPAFDQDMNGGWRTLEAKGCAKEAADLIRVWREAHGSMGPADTLLSWHEGQLRADVGQYADAIRLFQTGRHPAADDAKWGWNLYVDGSIAFLRGDRRKLEAARAKLAALPRPAELKDAVGPDGKPRAVRWPMNIRVLDGFLHCWGQSYKVAYRCPVPTP</sequence>
<name>A0A2T5GFS6_9SPHN</name>
<proteinExistence type="predicted"/>
<protein>
    <recommendedName>
        <fullName evidence="3">Tetratricopeptide repeat protein</fullName>
    </recommendedName>
</protein>
<comment type="caution">
    <text evidence="1">The sequence shown here is derived from an EMBL/GenBank/DDBJ whole genome shotgun (WGS) entry which is preliminary data.</text>
</comment>
<evidence type="ECO:0000313" key="2">
    <source>
        <dbReference type="Proteomes" id="UP000244189"/>
    </source>
</evidence>
<evidence type="ECO:0008006" key="3">
    <source>
        <dbReference type="Google" id="ProtNLM"/>
    </source>
</evidence>
<evidence type="ECO:0000313" key="1">
    <source>
        <dbReference type="EMBL" id="PTQ58182.1"/>
    </source>
</evidence>
<dbReference type="EMBL" id="QAOG01000011">
    <property type="protein sequence ID" value="PTQ58182.1"/>
    <property type="molecule type" value="Genomic_DNA"/>
</dbReference>
<gene>
    <name evidence="1" type="ORF">C8J26_4045</name>
</gene>
<accession>A0A2T5GFS6</accession>
<dbReference type="Proteomes" id="UP000244189">
    <property type="component" value="Unassembled WGS sequence"/>
</dbReference>
<reference evidence="1 2" key="1">
    <citation type="submission" date="2018-04" db="EMBL/GenBank/DDBJ databases">
        <title>Genomic Encyclopedia of Type Strains, Phase III (KMG-III): the genomes of soil and plant-associated and newly described type strains.</title>
        <authorList>
            <person name="Whitman W."/>
        </authorList>
    </citation>
    <scope>NUCLEOTIDE SEQUENCE [LARGE SCALE GENOMIC DNA]</scope>
    <source>
        <strain evidence="1 2">MA101b</strain>
    </source>
</reference>
<keyword evidence="2" id="KW-1185">Reference proteome</keyword>
<dbReference type="RefSeq" id="WP_107960131.1">
    <property type="nucleotide sequence ID" value="NZ_QAOG01000011.1"/>
</dbReference>